<dbReference type="Pfam" id="PF02213">
    <property type="entry name" value="GYF"/>
    <property type="match status" value="2"/>
</dbReference>
<dbReference type="PANTHER" id="PTHR46695:SF5">
    <property type="entry name" value="RNA POLYMERASE-ASSOCIATED PROTEIN RTF1 HOMOLOG"/>
    <property type="match status" value="1"/>
</dbReference>
<keyword evidence="3 5" id="KW-0862">Zinc</keyword>
<proteinExistence type="predicted"/>
<dbReference type="SMART" id="SM00249">
    <property type="entry name" value="PHD"/>
    <property type="match status" value="1"/>
</dbReference>
<dbReference type="InterPro" id="IPR011011">
    <property type="entry name" value="Znf_FYVE_PHD"/>
</dbReference>
<feature type="compositionally biased region" description="Basic and acidic residues" evidence="6">
    <location>
        <begin position="1272"/>
        <end position="1288"/>
    </location>
</feature>
<feature type="domain" description="C3H1-type" evidence="8">
    <location>
        <begin position="1616"/>
        <end position="1641"/>
    </location>
</feature>
<organism evidence="11 12">
    <name type="scientific">Kingdonia uniflora</name>
    <dbReference type="NCBI Taxonomy" id="39325"/>
    <lineage>
        <taxon>Eukaryota</taxon>
        <taxon>Viridiplantae</taxon>
        <taxon>Streptophyta</taxon>
        <taxon>Embryophyta</taxon>
        <taxon>Tracheophyta</taxon>
        <taxon>Spermatophyta</taxon>
        <taxon>Magnoliopsida</taxon>
        <taxon>Ranunculales</taxon>
        <taxon>Circaeasteraceae</taxon>
        <taxon>Kingdonia</taxon>
    </lineage>
</organism>
<dbReference type="OrthoDB" id="6415790at2759"/>
<name>A0A7J7N087_9MAGN</name>
<dbReference type="InterPro" id="IPR019835">
    <property type="entry name" value="SWIB_domain"/>
</dbReference>
<feature type="zinc finger region" description="C3H1-type" evidence="5">
    <location>
        <begin position="1616"/>
        <end position="1641"/>
    </location>
</feature>
<sequence length="1641" mass="181194">MSWMIWQPRFEFFFQNKPQELLRISTVINNLILNEQVRRLERFNINVPYSIPTAGWAKINVDASLSKNTLFNGIGLVLRDDGNAFGAAHRSTNRFTTIEEGEALAVLGGVLWAREKEMQRRLPLKWMHRLLAPFVGMEIQLFPGQPKLELQQHHFPGKYSHSLPLISPPNFSPKQLQFKLNQSKISISRVSDFDSSSTRSIISLYSVRLCLKSTIHSWLEIIVMKGKRGRPPKVPKNAKKLEGEDVCFVCLDGGDLKLCQYKKCPKAYHVDCVELDEKFFLENGHQWHCGWHICSTCKKSAHWFCSTCMYSLCKKCLKDENLFIRRRKQGFCRNCIDNIMKIEKNEQDLNLDENIFLGYFKDYWIDVKGTLELKNDELSQMELFVTPSHNVVGDASGANPVSQVRVDLLSPLTQGVTTAGMQMHHGLSPSSSSQRHDVNGFSSTGVLPVVDAADNELGHVEVNEPPVAEASDELTQVRCPLERYPVLSHHLVGDASAVNLVQTEMSSPLAQGVSPVMHMDHKLSLFSSLQRHDVNGAISTGIFPAQSVVDNKVEPIEVSPLLVVGTSDKLTHSRSTLERSTTSIHHPVDVASAVNLVLQVRSEVSPPWTPGVSPVGIYMHHRLSPVSFPQCHDANATSTAILSAEGVVDSEVECVEVNALPVAEAVSVPMNLLVTPPGALSEEIVEVNEMCLSAPTVSLFNQEIECQRELCNEHEANGLSVSLVRKQESPKGNEVNGLEGSATLDRKLESPQGHEANGFGESAAFVHMQESSEGHETNDNQGSTSERSSKPIGVLSYVRKKGKRRSKSPTREEGCSCESIPNGTEWASKELLEFVAHVKNGNESILSHFEVQALVLEYIKRNNLRDADWKNQIICDSRLETLFKKVRVGHFEMLRHLQTHLLIKQDTPADLVRGAVVDSKRSWLEGQSESAIIRKMFTHKRRKIGEESESRVILGEPEHLQRLQDPLEVCTESKMDPIGKSEEYEPVSTENDIQGSTSSKSARDFSDITIIAGRATEKTNEPQNQVSVRLGSFHEPVLGSSSNISETKKLWHYQDSSGRIQGPFSMEQFRKWSTRYFPANMRIWRTTEKEEDSILMKDALDGKFLRVLVSSCDIRSYSKDDDSNRKNESNPDNGGNIHPVQSANSFFGTTSSEGGDDGMQQSAKSGSGINSVSRMTAITSLPNQPDSGILAKYGNGPCSNNLTSLQGWHYLDPSGRIQGPFSIGQFHKWSTRHFPANMRIWRTTEKQENSILMTDALDGKFREVLVSSCDVRTEATEDGDSNRKDGSSSDRNGQSNTPNGGKTNQVGSMDSGLGTHLSEGSNVGMQHSRKSGMQIGSVSEANASKSLSNQLDSGKLAKYGNVTYWNNLASLHGWSPKSGAGNNDILSPINQQVSFQSMGTNEPHRISLVDSLDHQLSVDHPSVPAGASSAGVDHVSNFISPSRITFADPISLTCAKSGDFQEPLSGNHGSSSLDIYPPGLFPEPVFPVSGTVPSSNWEGPLSMKSGSRSIPLRIKSPHVTQTSAMYDEQPGNSNTSWKNPQGNMMAQINMNVGAMQQDSNGAVWEQPVGNSGKRDQQNHSVNRFFDHPVRSSPSINRQSEFGSAGNTGGPFTPPHMGRTVCNFHGRGHGCWNGANCCYLHL</sequence>
<dbReference type="CDD" id="cd15568">
    <property type="entry name" value="PHD5_NSD"/>
    <property type="match status" value="1"/>
</dbReference>
<evidence type="ECO:0000256" key="5">
    <source>
        <dbReference type="PROSITE-ProRule" id="PRU00723"/>
    </source>
</evidence>
<evidence type="ECO:0000313" key="11">
    <source>
        <dbReference type="EMBL" id="KAF6160546.1"/>
    </source>
</evidence>
<dbReference type="PROSITE" id="PS50103">
    <property type="entry name" value="ZF_C3H1"/>
    <property type="match status" value="1"/>
</dbReference>
<evidence type="ECO:0000256" key="3">
    <source>
        <dbReference type="ARBA" id="ARBA00022833"/>
    </source>
</evidence>
<dbReference type="PROSITE" id="PS50016">
    <property type="entry name" value="ZF_PHD_2"/>
    <property type="match status" value="1"/>
</dbReference>
<feature type="region of interest" description="Disordered" evidence="6">
    <location>
        <begin position="1117"/>
        <end position="1169"/>
    </location>
</feature>
<dbReference type="PROSITE" id="PS51925">
    <property type="entry name" value="SWIB_MDM2"/>
    <property type="match status" value="1"/>
</dbReference>
<reference evidence="11 12" key="1">
    <citation type="journal article" date="2020" name="IScience">
        <title>Genome Sequencing of the Endangered Kingdonia uniflora (Circaeasteraceae, Ranunculales) Reveals Potential Mechanisms of Evolutionary Specialization.</title>
        <authorList>
            <person name="Sun Y."/>
            <person name="Deng T."/>
            <person name="Zhang A."/>
            <person name="Moore M.J."/>
            <person name="Landis J.B."/>
            <person name="Lin N."/>
            <person name="Zhang H."/>
            <person name="Zhang X."/>
            <person name="Huang J."/>
            <person name="Zhang X."/>
            <person name="Sun H."/>
            <person name="Wang H."/>
        </authorList>
    </citation>
    <scope>NUCLEOTIDE SEQUENCE [LARGE SCALE GENOMIC DNA]</scope>
    <source>
        <strain evidence="11">TB1705</strain>
        <tissue evidence="11">Leaf</tissue>
    </source>
</reference>
<dbReference type="CDD" id="cd10567">
    <property type="entry name" value="SWIB-MDM2_like"/>
    <property type="match status" value="1"/>
</dbReference>
<dbReference type="SUPFAM" id="SSF57903">
    <property type="entry name" value="FYVE/PHD zinc finger"/>
    <property type="match status" value="1"/>
</dbReference>
<dbReference type="InterPro" id="IPR003169">
    <property type="entry name" value="GYF"/>
</dbReference>
<keyword evidence="12" id="KW-1185">Reference proteome</keyword>
<dbReference type="SMART" id="SM00444">
    <property type="entry name" value="GYF"/>
    <property type="match status" value="2"/>
</dbReference>
<dbReference type="FunFam" id="3.30.40.10:FF:000303">
    <property type="entry name" value="Zinc finger CCCH domain-containing protein 19"/>
    <property type="match status" value="1"/>
</dbReference>
<accession>A0A7J7N087</accession>
<feature type="compositionally biased region" description="Polar residues" evidence="6">
    <location>
        <begin position="1139"/>
        <end position="1169"/>
    </location>
</feature>
<dbReference type="SMART" id="SM00151">
    <property type="entry name" value="SWIB"/>
    <property type="match status" value="1"/>
</dbReference>
<dbReference type="Proteomes" id="UP000541444">
    <property type="component" value="Unassembled WGS sequence"/>
</dbReference>
<feature type="domain" description="GYF" evidence="9">
    <location>
        <begin position="1048"/>
        <end position="1101"/>
    </location>
</feature>
<dbReference type="InterPro" id="IPR001965">
    <property type="entry name" value="Znf_PHD"/>
</dbReference>
<keyword evidence="1 5" id="KW-0479">Metal-binding</keyword>
<feature type="region of interest" description="Disordered" evidence="6">
    <location>
        <begin position="1584"/>
        <end position="1608"/>
    </location>
</feature>
<feature type="domain" description="GYF" evidence="9">
    <location>
        <begin position="1205"/>
        <end position="1258"/>
    </location>
</feature>
<dbReference type="SUPFAM" id="SSF47592">
    <property type="entry name" value="SWIB/MDM2 domain"/>
    <property type="match status" value="1"/>
</dbReference>
<feature type="compositionally biased region" description="Polar residues" evidence="6">
    <location>
        <begin position="1591"/>
        <end position="1601"/>
    </location>
</feature>
<evidence type="ECO:0000259" key="8">
    <source>
        <dbReference type="PROSITE" id="PS50103"/>
    </source>
</evidence>
<dbReference type="GO" id="GO:0003677">
    <property type="term" value="F:DNA binding"/>
    <property type="evidence" value="ECO:0007669"/>
    <property type="project" value="UniProtKB-KW"/>
</dbReference>
<feature type="domain" description="PHD-type" evidence="7">
    <location>
        <begin position="244"/>
        <end position="311"/>
    </location>
</feature>
<keyword evidence="4" id="KW-0238">DNA-binding</keyword>
<feature type="region of interest" description="Disordered" evidence="6">
    <location>
        <begin position="1272"/>
        <end position="1336"/>
    </location>
</feature>
<evidence type="ECO:0000256" key="1">
    <source>
        <dbReference type="ARBA" id="ARBA00022723"/>
    </source>
</evidence>
<evidence type="ECO:0000313" key="12">
    <source>
        <dbReference type="Proteomes" id="UP000541444"/>
    </source>
</evidence>
<evidence type="ECO:0000256" key="6">
    <source>
        <dbReference type="SAM" id="MobiDB-lite"/>
    </source>
</evidence>
<dbReference type="PANTHER" id="PTHR46695">
    <property type="entry name" value="ZINC FINGER CCCH DOMAIN-CONTAINING PROTEIN 44-RELATED"/>
    <property type="match status" value="1"/>
</dbReference>
<dbReference type="Pfam" id="PF02201">
    <property type="entry name" value="SWIB"/>
    <property type="match status" value="1"/>
</dbReference>
<dbReference type="InterPro" id="IPR003121">
    <property type="entry name" value="SWIB_MDM2_domain"/>
</dbReference>
<feature type="compositionally biased region" description="Polar residues" evidence="6">
    <location>
        <begin position="1289"/>
        <end position="1308"/>
    </location>
</feature>
<dbReference type="InterPro" id="IPR019787">
    <property type="entry name" value="Znf_PHD-finger"/>
</dbReference>
<evidence type="ECO:0000256" key="2">
    <source>
        <dbReference type="ARBA" id="ARBA00022771"/>
    </source>
</evidence>
<evidence type="ECO:0000259" key="9">
    <source>
        <dbReference type="PROSITE" id="PS50829"/>
    </source>
</evidence>
<feature type="compositionally biased region" description="Basic residues" evidence="6">
    <location>
        <begin position="798"/>
        <end position="808"/>
    </location>
</feature>
<dbReference type="Gene3D" id="1.10.245.10">
    <property type="entry name" value="SWIB/MDM2 domain"/>
    <property type="match status" value="1"/>
</dbReference>
<gene>
    <name evidence="11" type="ORF">GIB67_019486</name>
</gene>
<feature type="compositionally biased region" description="Basic and acidic residues" evidence="6">
    <location>
        <begin position="1117"/>
        <end position="1129"/>
    </location>
</feature>
<evidence type="ECO:0000256" key="4">
    <source>
        <dbReference type="ARBA" id="ARBA00023125"/>
    </source>
</evidence>
<feature type="region of interest" description="Disordered" evidence="6">
    <location>
        <begin position="770"/>
        <end position="817"/>
    </location>
</feature>
<dbReference type="GO" id="GO:0008270">
    <property type="term" value="F:zinc ion binding"/>
    <property type="evidence" value="ECO:0007669"/>
    <property type="project" value="UniProtKB-KW"/>
</dbReference>
<dbReference type="InterPro" id="IPR000571">
    <property type="entry name" value="Znf_CCCH"/>
</dbReference>
<dbReference type="Gene3D" id="3.30.40.10">
    <property type="entry name" value="Zinc/RING finger domain, C3HC4 (zinc finger)"/>
    <property type="match status" value="1"/>
</dbReference>
<dbReference type="Gene3D" id="3.30.1490.40">
    <property type="match status" value="2"/>
</dbReference>
<dbReference type="PROSITE" id="PS50829">
    <property type="entry name" value="GYF"/>
    <property type="match status" value="2"/>
</dbReference>
<dbReference type="InterPro" id="IPR036885">
    <property type="entry name" value="SWIB_MDM2_dom_sf"/>
</dbReference>
<dbReference type="InterPro" id="IPR035445">
    <property type="entry name" value="GYF-like_dom_sf"/>
</dbReference>
<dbReference type="InterPro" id="IPR013083">
    <property type="entry name" value="Znf_RING/FYVE/PHD"/>
</dbReference>
<dbReference type="EMBL" id="JACGCM010001161">
    <property type="protein sequence ID" value="KAF6160546.1"/>
    <property type="molecule type" value="Genomic_DNA"/>
</dbReference>
<evidence type="ECO:0008006" key="13">
    <source>
        <dbReference type="Google" id="ProtNLM"/>
    </source>
</evidence>
<dbReference type="SUPFAM" id="SSF55277">
    <property type="entry name" value="GYF domain"/>
    <property type="match status" value="2"/>
</dbReference>
<comment type="caution">
    <text evidence="11">The sequence shown here is derived from an EMBL/GenBank/DDBJ whole genome shotgun (WGS) entry which is preliminary data.</text>
</comment>
<evidence type="ECO:0000259" key="7">
    <source>
        <dbReference type="PROSITE" id="PS50016"/>
    </source>
</evidence>
<evidence type="ECO:0000259" key="10">
    <source>
        <dbReference type="PROSITE" id="PS51925"/>
    </source>
</evidence>
<protein>
    <recommendedName>
        <fullName evidence="13">Zinc finger CCCH domain-containing protein 44</fullName>
    </recommendedName>
</protein>
<keyword evidence="2 5" id="KW-0863">Zinc-finger</keyword>
<feature type="domain" description="DM2" evidence="10">
    <location>
        <begin position="820"/>
        <end position="903"/>
    </location>
</feature>